<sequence length="55" mass="6022">MRMFGLTKDFIQSSELSLTGIGSMTNIETGNKTNTKSDEKAVAAIIRKYKGLNNP</sequence>
<dbReference type="AlphaFoldDB" id="A0A9N9I8K6"/>
<evidence type="ECO:0000313" key="2">
    <source>
        <dbReference type="Proteomes" id="UP000789508"/>
    </source>
</evidence>
<organism evidence="1 2">
    <name type="scientific">Ambispora leptoticha</name>
    <dbReference type="NCBI Taxonomy" id="144679"/>
    <lineage>
        <taxon>Eukaryota</taxon>
        <taxon>Fungi</taxon>
        <taxon>Fungi incertae sedis</taxon>
        <taxon>Mucoromycota</taxon>
        <taxon>Glomeromycotina</taxon>
        <taxon>Glomeromycetes</taxon>
        <taxon>Archaeosporales</taxon>
        <taxon>Ambisporaceae</taxon>
        <taxon>Ambispora</taxon>
    </lineage>
</organism>
<evidence type="ECO:0000313" key="1">
    <source>
        <dbReference type="EMBL" id="CAG8725545.1"/>
    </source>
</evidence>
<dbReference type="EMBL" id="CAJVPS010028102">
    <property type="protein sequence ID" value="CAG8725545.1"/>
    <property type="molecule type" value="Genomic_DNA"/>
</dbReference>
<proteinExistence type="predicted"/>
<comment type="caution">
    <text evidence="1">The sequence shown here is derived from an EMBL/GenBank/DDBJ whole genome shotgun (WGS) entry which is preliminary data.</text>
</comment>
<gene>
    <name evidence="1" type="ORF">ALEPTO_LOCUS12422</name>
</gene>
<keyword evidence="2" id="KW-1185">Reference proteome</keyword>
<accession>A0A9N9I8K6</accession>
<reference evidence="1" key="1">
    <citation type="submission" date="2021-06" db="EMBL/GenBank/DDBJ databases">
        <authorList>
            <person name="Kallberg Y."/>
            <person name="Tangrot J."/>
            <person name="Rosling A."/>
        </authorList>
    </citation>
    <scope>NUCLEOTIDE SEQUENCE</scope>
    <source>
        <strain evidence="1">FL130A</strain>
    </source>
</reference>
<protein>
    <submittedName>
        <fullName evidence="1">8858_t:CDS:1</fullName>
    </submittedName>
</protein>
<dbReference type="Proteomes" id="UP000789508">
    <property type="component" value="Unassembled WGS sequence"/>
</dbReference>
<name>A0A9N9I8K6_9GLOM</name>